<evidence type="ECO:0000313" key="1">
    <source>
        <dbReference type="EMBL" id="KKL70551.1"/>
    </source>
</evidence>
<name>A0A0F9EWB1_9ZZZZ</name>
<accession>A0A0F9EWB1</accession>
<protein>
    <submittedName>
        <fullName evidence="1">Uncharacterized protein</fullName>
    </submittedName>
</protein>
<dbReference type="EMBL" id="LAZR01025863">
    <property type="protein sequence ID" value="KKL70551.1"/>
    <property type="molecule type" value="Genomic_DNA"/>
</dbReference>
<organism evidence="1">
    <name type="scientific">marine sediment metagenome</name>
    <dbReference type="NCBI Taxonomy" id="412755"/>
    <lineage>
        <taxon>unclassified sequences</taxon>
        <taxon>metagenomes</taxon>
        <taxon>ecological metagenomes</taxon>
    </lineage>
</organism>
<sequence length="44" mass="5053">MLLINREKILLLVFVFLFFPLVSAELPDLINGNQNLPELKDPNT</sequence>
<reference evidence="1" key="1">
    <citation type="journal article" date="2015" name="Nature">
        <title>Complex archaea that bridge the gap between prokaryotes and eukaryotes.</title>
        <authorList>
            <person name="Spang A."/>
            <person name="Saw J.H."/>
            <person name="Jorgensen S.L."/>
            <person name="Zaremba-Niedzwiedzka K."/>
            <person name="Martijn J."/>
            <person name="Lind A.E."/>
            <person name="van Eijk R."/>
            <person name="Schleper C."/>
            <person name="Guy L."/>
            <person name="Ettema T.J."/>
        </authorList>
    </citation>
    <scope>NUCLEOTIDE SEQUENCE</scope>
</reference>
<feature type="non-terminal residue" evidence="1">
    <location>
        <position position="44"/>
    </location>
</feature>
<gene>
    <name evidence="1" type="ORF">LCGC14_2103830</name>
</gene>
<proteinExistence type="predicted"/>
<comment type="caution">
    <text evidence="1">The sequence shown here is derived from an EMBL/GenBank/DDBJ whole genome shotgun (WGS) entry which is preliminary data.</text>
</comment>
<dbReference type="AlphaFoldDB" id="A0A0F9EWB1"/>